<organism evidence="1 2">
    <name type="scientific">Segatella sinensis</name>
    <dbReference type="NCBI Taxonomy" id="3085167"/>
    <lineage>
        <taxon>Bacteria</taxon>
        <taxon>Pseudomonadati</taxon>
        <taxon>Bacteroidota</taxon>
        <taxon>Bacteroidia</taxon>
        <taxon>Bacteroidales</taxon>
        <taxon>Prevotellaceae</taxon>
        <taxon>Segatella</taxon>
    </lineage>
</organism>
<proteinExistence type="predicted"/>
<name>A0ABV1G161_9BACT</name>
<dbReference type="Proteomes" id="UP001465717">
    <property type="component" value="Unassembled WGS sequence"/>
</dbReference>
<sequence length="369" mass="43136">MKPRILAFYLPQFHPFKENDEWWGKGFTEWTNVGKAKPLFKGHNQPRVPTELGYYDLRLPIVREQQAQMAREAGVEGFCYWHYWFGNGKRLIADIFDEVLESGKPDFPFCLGWANHSWYAKNWNSDGTSTNKLLIEQTYPGMEDEMMHFAFLLKAFKDKRYIKVNGAPLLYIFAPKDVPQEYLDNFRKWTKEAGFPDLYLVANIPHPSITKEAMLAKGFNAVSYQRLGGITNNALKKMGRAGRGIQRMWLNVKGFITHRPPFMTDYKKYLPFLVTEEDKSRDVIPCIIPQWDHTPRSGWNGTFFVNVKPEYFYENAKHALEAIKNKPEQEQLVFLKSWNEWGEGNMMEPDLTYGRGFIDALRKAVDEEK</sequence>
<comment type="caution">
    <text evidence="1">The sequence shown here is derived from an EMBL/GenBank/DDBJ whole genome shotgun (WGS) entry which is preliminary data.</text>
</comment>
<evidence type="ECO:0000313" key="1">
    <source>
        <dbReference type="EMBL" id="MEQ2509057.1"/>
    </source>
</evidence>
<accession>A0ABV1G161</accession>
<dbReference type="EMBL" id="JBBNGE010000051">
    <property type="protein sequence ID" value="MEQ2509057.1"/>
    <property type="molecule type" value="Genomic_DNA"/>
</dbReference>
<dbReference type="Gene3D" id="3.20.20.80">
    <property type="entry name" value="Glycosidases"/>
    <property type="match status" value="1"/>
</dbReference>
<dbReference type="InterPro" id="IPR032719">
    <property type="entry name" value="WbsX"/>
</dbReference>
<dbReference type="PANTHER" id="PTHR41244:SF1">
    <property type="entry name" value="GLYCOSYLTRANSFERASE"/>
    <property type="match status" value="1"/>
</dbReference>
<evidence type="ECO:0000313" key="2">
    <source>
        <dbReference type="Proteomes" id="UP001465717"/>
    </source>
</evidence>
<dbReference type="CDD" id="cd11579">
    <property type="entry name" value="Glyco_tran_WbsX"/>
    <property type="match status" value="1"/>
</dbReference>
<gene>
    <name evidence="1" type="ORF">AAAT87_12385</name>
</gene>
<reference evidence="1 2" key="1">
    <citation type="submission" date="2024-04" db="EMBL/GenBank/DDBJ databases">
        <title>Human intestinal bacterial collection.</title>
        <authorList>
            <person name="Pauvert C."/>
            <person name="Hitch T.C.A."/>
            <person name="Clavel T."/>
        </authorList>
    </citation>
    <scope>NUCLEOTIDE SEQUENCE [LARGE SCALE GENOMIC DNA]</scope>
    <source>
        <strain evidence="1 2">CLA-AA-H174</strain>
    </source>
</reference>
<keyword evidence="2" id="KW-1185">Reference proteome</keyword>
<dbReference type="PANTHER" id="PTHR41244">
    <property type="entry name" value="RHAMNAN SYNTHESIS F"/>
    <property type="match status" value="1"/>
</dbReference>
<protein>
    <submittedName>
        <fullName evidence="1">Glycoside hydrolase family 99-like domain-containing protein</fullName>
    </submittedName>
</protein>
<dbReference type="Pfam" id="PF14307">
    <property type="entry name" value="Glyco_tran_WbsX"/>
    <property type="match status" value="1"/>
</dbReference>
<dbReference type="RefSeq" id="WP_349226576.1">
    <property type="nucleotide sequence ID" value="NZ_JBBNFG020000029.1"/>
</dbReference>